<accession>A0ABD5PUM2</accession>
<evidence type="ECO:0000313" key="2">
    <source>
        <dbReference type="EMBL" id="MFC4543646.1"/>
    </source>
</evidence>
<protein>
    <recommendedName>
        <fullName evidence="4">Acc operon protein</fullName>
    </recommendedName>
</protein>
<reference evidence="2 3" key="1">
    <citation type="journal article" date="2019" name="Int. J. Syst. Evol. Microbiol.">
        <title>The Global Catalogue of Microorganisms (GCM) 10K type strain sequencing project: providing services to taxonomists for standard genome sequencing and annotation.</title>
        <authorList>
            <consortium name="The Broad Institute Genomics Platform"/>
            <consortium name="The Broad Institute Genome Sequencing Center for Infectious Disease"/>
            <person name="Wu L."/>
            <person name="Ma J."/>
        </authorList>
    </citation>
    <scope>NUCLEOTIDE SEQUENCE [LARGE SCALE GENOMIC DNA]</scope>
    <source>
        <strain evidence="2 3">WLHS5</strain>
    </source>
</reference>
<feature type="region of interest" description="Disordered" evidence="1">
    <location>
        <begin position="98"/>
        <end position="120"/>
    </location>
</feature>
<sequence>MAHQKQANAAETRNSTVDGDAGGTRSHGTSGRPLLPAGVDIDIPDTADEEEAAAIVAAVGAHLHDHALAAAAAAAAEEETWDDRRWAFAGRVRAQQQRTVRVPRDAPTNPWSAAGRTDRF</sequence>
<gene>
    <name evidence="2" type="ORF">ACFO5R_17100</name>
</gene>
<dbReference type="RefSeq" id="WP_250138581.1">
    <property type="nucleotide sequence ID" value="NZ_JALIQP010000001.1"/>
</dbReference>
<evidence type="ECO:0000313" key="3">
    <source>
        <dbReference type="Proteomes" id="UP001595898"/>
    </source>
</evidence>
<dbReference type="EMBL" id="JBHSFA010000009">
    <property type="protein sequence ID" value="MFC4543646.1"/>
    <property type="molecule type" value="Genomic_DNA"/>
</dbReference>
<dbReference type="Proteomes" id="UP001595898">
    <property type="component" value="Unassembled WGS sequence"/>
</dbReference>
<evidence type="ECO:0000256" key="1">
    <source>
        <dbReference type="SAM" id="MobiDB-lite"/>
    </source>
</evidence>
<evidence type="ECO:0008006" key="4">
    <source>
        <dbReference type="Google" id="ProtNLM"/>
    </source>
</evidence>
<dbReference type="InterPro" id="IPR058335">
    <property type="entry name" value="PccX"/>
</dbReference>
<organism evidence="2 3">
    <name type="scientific">Halosolutus amylolyticus</name>
    <dbReference type="NCBI Taxonomy" id="2932267"/>
    <lineage>
        <taxon>Archaea</taxon>
        <taxon>Methanobacteriati</taxon>
        <taxon>Methanobacteriota</taxon>
        <taxon>Stenosarchaea group</taxon>
        <taxon>Halobacteria</taxon>
        <taxon>Halobacteriales</taxon>
        <taxon>Natrialbaceae</taxon>
        <taxon>Halosolutus</taxon>
    </lineage>
</organism>
<feature type="compositionally biased region" description="Polar residues" evidence="1">
    <location>
        <begin position="1"/>
        <end position="17"/>
    </location>
</feature>
<name>A0ABD5PUM2_9EURY</name>
<dbReference type="AlphaFoldDB" id="A0ABD5PUM2"/>
<keyword evidence="3" id="KW-1185">Reference proteome</keyword>
<proteinExistence type="predicted"/>
<feature type="region of interest" description="Disordered" evidence="1">
    <location>
        <begin position="1"/>
        <end position="42"/>
    </location>
</feature>
<dbReference type="Pfam" id="PF26062">
    <property type="entry name" value="DUF8022"/>
    <property type="match status" value="1"/>
</dbReference>
<comment type="caution">
    <text evidence="2">The sequence shown here is derived from an EMBL/GenBank/DDBJ whole genome shotgun (WGS) entry which is preliminary data.</text>
</comment>